<sequence length="151" mass="17448">MNHTQRNEAHRLINRSIKRGEIKRPRECETCGAKQRIWHSFSNDKTIIVAHHWRGYDHPFDVWWVCISCNALLRGVHNGSLAKGEFTDIMRNYFPLSRACLKLKVDRQALLAQVKRGEYPGALQLSELIESDTSPYADPWFIPKYLIGGSV</sequence>
<accession>A0A0F9T263</accession>
<protein>
    <submittedName>
        <fullName evidence="1">Uncharacterized protein</fullName>
    </submittedName>
</protein>
<proteinExistence type="predicted"/>
<gene>
    <name evidence="1" type="ORF">LCGC14_0782440</name>
</gene>
<dbReference type="AlphaFoldDB" id="A0A0F9T263"/>
<evidence type="ECO:0000313" key="1">
    <source>
        <dbReference type="EMBL" id="KKN35553.1"/>
    </source>
</evidence>
<comment type="caution">
    <text evidence="1">The sequence shown here is derived from an EMBL/GenBank/DDBJ whole genome shotgun (WGS) entry which is preliminary data.</text>
</comment>
<dbReference type="EMBL" id="LAZR01002030">
    <property type="protein sequence ID" value="KKN35553.1"/>
    <property type="molecule type" value="Genomic_DNA"/>
</dbReference>
<name>A0A0F9T263_9ZZZZ</name>
<organism evidence="1">
    <name type="scientific">marine sediment metagenome</name>
    <dbReference type="NCBI Taxonomy" id="412755"/>
    <lineage>
        <taxon>unclassified sequences</taxon>
        <taxon>metagenomes</taxon>
        <taxon>ecological metagenomes</taxon>
    </lineage>
</organism>
<reference evidence="1" key="1">
    <citation type="journal article" date="2015" name="Nature">
        <title>Complex archaea that bridge the gap between prokaryotes and eukaryotes.</title>
        <authorList>
            <person name="Spang A."/>
            <person name="Saw J.H."/>
            <person name="Jorgensen S.L."/>
            <person name="Zaremba-Niedzwiedzka K."/>
            <person name="Martijn J."/>
            <person name="Lind A.E."/>
            <person name="van Eijk R."/>
            <person name="Schleper C."/>
            <person name="Guy L."/>
            <person name="Ettema T.J."/>
        </authorList>
    </citation>
    <scope>NUCLEOTIDE SEQUENCE</scope>
</reference>